<keyword evidence="2" id="KW-1133">Transmembrane helix</keyword>
<feature type="region of interest" description="Disordered" evidence="1">
    <location>
        <begin position="54"/>
        <end position="76"/>
    </location>
</feature>
<evidence type="ECO:0000256" key="2">
    <source>
        <dbReference type="SAM" id="Phobius"/>
    </source>
</evidence>
<gene>
    <name evidence="3" type="ORF">OXH18_21565</name>
</gene>
<proteinExistence type="predicted"/>
<keyword evidence="2" id="KW-0812">Transmembrane</keyword>
<dbReference type="RefSeq" id="WP_268609527.1">
    <property type="nucleotide sequence ID" value="NZ_CP113797.1"/>
</dbReference>
<evidence type="ECO:0000256" key="1">
    <source>
        <dbReference type="SAM" id="MobiDB-lite"/>
    </source>
</evidence>
<dbReference type="KEGG" id="tsin:OXH18_21565"/>
<keyword evidence="4" id="KW-1185">Reference proteome</keyword>
<organism evidence="3 4">
    <name type="scientific">Thermocoleostomius sinensis A174</name>
    <dbReference type="NCBI Taxonomy" id="2016057"/>
    <lineage>
        <taxon>Bacteria</taxon>
        <taxon>Bacillati</taxon>
        <taxon>Cyanobacteriota</taxon>
        <taxon>Cyanophyceae</taxon>
        <taxon>Oculatellales</taxon>
        <taxon>Oculatellaceae</taxon>
        <taxon>Thermocoleostomius</taxon>
    </lineage>
</organism>
<name>A0A9E9C7Y5_9CYAN</name>
<dbReference type="Proteomes" id="UP001163152">
    <property type="component" value="Chromosome"/>
</dbReference>
<dbReference type="EMBL" id="CP113797">
    <property type="protein sequence ID" value="WAL59733.1"/>
    <property type="molecule type" value="Genomic_DNA"/>
</dbReference>
<reference evidence="3" key="1">
    <citation type="submission" date="2022-12" db="EMBL/GenBank/DDBJ databases">
        <title>Polyphasic identification of a Novel Hot-Spring Cyanobacterium Ocullathermofonsia sinensis gen nov. sp. nov. and Genomic Insights on its Adaptations to the Thermal Habitat.</title>
        <authorList>
            <person name="Daroch M."/>
            <person name="Tang J."/>
            <person name="Jiang Y."/>
        </authorList>
    </citation>
    <scope>NUCLEOTIDE SEQUENCE</scope>
    <source>
        <strain evidence="3">PKUAC-SCTA174</strain>
    </source>
</reference>
<evidence type="ECO:0000313" key="4">
    <source>
        <dbReference type="Proteomes" id="UP001163152"/>
    </source>
</evidence>
<feature type="transmembrane region" description="Helical" evidence="2">
    <location>
        <begin position="32"/>
        <end position="50"/>
    </location>
</feature>
<protein>
    <submittedName>
        <fullName evidence="3">Uncharacterized protein</fullName>
    </submittedName>
</protein>
<keyword evidence="2" id="KW-0472">Membrane</keyword>
<accession>A0A9E9C7Y5</accession>
<dbReference type="AlphaFoldDB" id="A0A9E9C7Y5"/>
<sequence>MNKLQERFDEGWSVQIYDGNRHLRCSLSASHMRVFLAGLVVGFILALVGLSHSPRAQSSQVSPSFSPPIESPLSLN</sequence>
<evidence type="ECO:0000313" key="3">
    <source>
        <dbReference type="EMBL" id="WAL59733.1"/>
    </source>
</evidence>